<evidence type="ECO:0000256" key="1">
    <source>
        <dbReference type="ARBA" id="ARBA00004442"/>
    </source>
</evidence>
<dbReference type="PROSITE" id="PS51123">
    <property type="entry name" value="OMPA_2"/>
    <property type="match status" value="1"/>
</dbReference>
<evidence type="ECO:0000313" key="8">
    <source>
        <dbReference type="EMBL" id="NFV79856.1"/>
    </source>
</evidence>
<keyword evidence="6" id="KW-0732">Signal</keyword>
<dbReference type="Gene3D" id="3.30.1330.60">
    <property type="entry name" value="OmpA-like domain"/>
    <property type="match status" value="1"/>
</dbReference>
<gene>
    <name evidence="8" type="ORF">G4223_07005</name>
</gene>
<feature type="compositionally biased region" description="Basic and acidic residues" evidence="5">
    <location>
        <begin position="221"/>
        <end position="231"/>
    </location>
</feature>
<evidence type="ECO:0000256" key="6">
    <source>
        <dbReference type="SAM" id="SignalP"/>
    </source>
</evidence>
<evidence type="ECO:0000313" key="9">
    <source>
        <dbReference type="Proteomes" id="UP000480684"/>
    </source>
</evidence>
<evidence type="ECO:0000259" key="7">
    <source>
        <dbReference type="PROSITE" id="PS51123"/>
    </source>
</evidence>
<feature type="chain" id="PRO_5028995272" evidence="6">
    <location>
        <begin position="22"/>
        <end position="243"/>
    </location>
</feature>
<dbReference type="Pfam" id="PF00691">
    <property type="entry name" value="OmpA"/>
    <property type="match status" value="1"/>
</dbReference>
<comment type="caution">
    <text evidence="8">The sequence shown here is derived from an EMBL/GenBank/DDBJ whole genome shotgun (WGS) entry which is preliminary data.</text>
</comment>
<keyword evidence="2 4" id="KW-0472">Membrane</keyword>
<proteinExistence type="predicted"/>
<accession>A0A7C9QUV6</accession>
<dbReference type="SUPFAM" id="SSF103088">
    <property type="entry name" value="OmpA-like"/>
    <property type="match status" value="1"/>
</dbReference>
<dbReference type="PANTHER" id="PTHR30329:SF21">
    <property type="entry name" value="LIPOPROTEIN YIAD-RELATED"/>
    <property type="match status" value="1"/>
</dbReference>
<dbReference type="GO" id="GO:0009279">
    <property type="term" value="C:cell outer membrane"/>
    <property type="evidence" value="ECO:0007669"/>
    <property type="project" value="UniProtKB-SubCell"/>
</dbReference>
<feature type="domain" description="OmpA-like" evidence="7">
    <location>
        <begin position="50"/>
        <end position="167"/>
    </location>
</feature>
<evidence type="ECO:0000256" key="4">
    <source>
        <dbReference type="PROSITE-ProRule" id="PRU00473"/>
    </source>
</evidence>
<dbReference type="EMBL" id="JAAIYP010000034">
    <property type="protein sequence ID" value="NFV79856.1"/>
    <property type="molecule type" value="Genomic_DNA"/>
</dbReference>
<comment type="subcellular location">
    <subcellularLocation>
        <location evidence="1">Cell outer membrane</location>
    </subcellularLocation>
</comment>
<dbReference type="RefSeq" id="WP_163677008.1">
    <property type="nucleotide sequence ID" value="NZ_JAAIYP010000034.1"/>
</dbReference>
<feature type="region of interest" description="Disordered" evidence="5">
    <location>
        <begin position="192"/>
        <end position="243"/>
    </location>
</feature>
<dbReference type="InterPro" id="IPR036737">
    <property type="entry name" value="OmpA-like_sf"/>
</dbReference>
<dbReference type="InterPro" id="IPR006665">
    <property type="entry name" value="OmpA-like"/>
</dbReference>
<evidence type="ECO:0000256" key="3">
    <source>
        <dbReference type="ARBA" id="ARBA00023237"/>
    </source>
</evidence>
<dbReference type="CDD" id="cd07185">
    <property type="entry name" value="OmpA_C-like"/>
    <property type="match status" value="1"/>
</dbReference>
<dbReference type="PRINTS" id="PR01021">
    <property type="entry name" value="OMPADOMAIN"/>
</dbReference>
<keyword evidence="9" id="KW-1185">Reference proteome</keyword>
<dbReference type="AlphaFoldDB" id="A0A7C9QUV6"/>
<reference evidence="8 9" key="1">
    <citation type="submission" date="2020-02" db="EMBL/GenBank/DDBJ databases">
        <authorList>
            <person name="Dziuba M."/>
            <person name="Kuznetsov B."/>
            <person name="Mardanov A."/>
            <person name="Ravin N."/>
            <person name="Grouzdev D."/>
        </authorList>
    </citation>
    <scope>NUCLEOTIDE SEQUENCE [LARGE SCALE GENOMIC DNA]</scope>
    <source>
        <strain evidence="8 9">SpK</strain>
    </source>
</reference>
<dbReference type="InterPro" id="IPR050330">
    <property type="entry name" value="Bact_OuterMem_StrucFunc"/>
</dbReference>
<sequence>MKKLVRSVLFLAGLATLPACASSQGTVAAHAVAEPISVETQAAPVTAPPALPLSTTHSVVVYFDSDNAEIRASAMQVLYGIAQETRGTRLRSIRVIGHADSSGRLSYNQRLSEKRAHAVADQLNKLGLHGERFDVIGLGEAPSTGKRRTGVKSAADRKVEIIIESVEDTTLAPLSPSQGHAAVFTHSDRQTPSLALASPPAPSFAPAPALLSRSDAGQLRQTDKPAIKRNLDATGTTWLPPPA</sequence>
<evidence type="ECO:0000256" key="5">
    <source>
        <dbReference type="SAM" id="MobiDB-lite"/>
    </source>
</evidence>
<feature type="signal peptide" evidence="6">
    <location>
        <begin position="1"/>
        <end position="21"/>
    </location>
</feature>
<protein>
    <submittedName>
        <fullName evidence="8">OmpA family protein</fullName>
    </submittedName>
</protein>
<dbReference type="Proteomes" id="UP000480684">
    <property type="component" value="Unassembled WGS sequence"/>
</dbReference>
<evidence type="ECO:0000256" key="2">
    <source>
        <dbReference type="ARBA" id="ARBA00023136"/>
    </source>
</evidence>
<dbReference type="InterPro" id="IPR006664">
    <property type="entry name" value="OMP_bac"/>
</dbReference>
<dbReference type="PANTHER" id="PTHR30329">
    <property type="entry name" value="STATOR ELEMENT OF FLAGELLAR MOTOR COMPLEX"/>
    <property type="match status" value="1"/>
</dbReference>
<keyword evidence="3" id="KW-0998">Cell outer membrane</keyword>
<name>A0A7C9QUV6_9PROT</name>
<organism evidence="8 9">
    <name type="scientific">Magnetospirillum aberrantis SpK</name>
    <dbReference type="NCBI Taxonomy" id="908842"/>
    <lineage>
        <taxon>Bacteria</taxon>
        <taxon>Pseudomonadati</taxon>
        <taxon>Pseudomonadota</taxon>
        <taxon>Alphaproteobacteria</taxon>
        <taxon>Rhodospirillales</taxon>
        <taxon>Rhodospirillaceae</taxon>
        <taxon>Magnetospirillum</taxon>
    </lineage>
</organism>